<dbReference type="Proteomes" id="UP000283655">
    <property type="component" value="Unassembled WGS sequence"/>
</dbReference>
<sequence length="196" mass="22175">MNTRALARKAIKEEIAVSAFELFQQYGYEKTTVEMIANAVGMSKRSYFRYFPTKEDVLLDSVHLFKSRFLDRFRELLASDDIWEALKHALNEFAVNCAEPGGGEVQAFIRKTPALLARQLEIIEILLEETTELYLTERNLDTSFNRQTVNAVIRSGFACLQSSQSGASVKVSEKVFSDLMTAMKPHVLINPNPFAV</sequence>
<feature type="domain" description="HTH tetR-type" evidence="5">
    <location>
        <begin position="9"/>
        <end position="69"/>
    </location>
</feature>
<dbReference type="SUPFAM" id="SSF46689">
    <property type="entry name" value="Homeodomain-like"/>
    <property type="match status" value="1"/>
</dbReference>
<evidence type="ECO:0000313" key="6">
    <source>
        <dbReference type="EMBL" id="RJL54730.1"/>
    </source>
</evidence>
<feature type="DNA-binding region" description="H-T-H motif" evidence="4">
    <location>
        <begin position="32"/>
        <end position="51"/>
    </location>
</feature>
<dbReference type="InterPro" id="IPR050109">
    <property type="entry name" value="HTH-type_TetR-like_transc_reg"/>
</dbReference>
<name>A0A419B0M8_PECCA</name>
<dbReference type="RefSeq" id="WP_119872701.1">
    <property type="nucleotide sequence ID" value="NZ_QZDH01000005.1"/>
</dbReference>
<dbReference type="Pfam" id="PF00440">
    <property type="entry name" value="TetR_N"/>
    <property type="match status" value="1"/>
</dbReference>
<evidence type="ECO:0000256" key="2">
    <source>
        <dbReference type="ARBA" id="ARBA00023125"/>
    </source>
</evidence>
<gene>
    <name evidence="6" type="ORF">D5071_02155</name>
</gene>
<organism evidence="6 7">
    <name type="scientific">Pectobacterium carotovorum</name>
    <name type="common">Erwinia carotovora</name>
    <dbReference type="NCBI Taxonomy" id="554"/>
    <lineage>
        <taxon>Bacteria</taxon>
        <taxon>Pseudomonadati</taxon>
        <taxon>Pseudomonadota</taxon>
        <taxon>Gammaproteobacteria</taxon>
        <taxon>Enterobacterales</taxon>
        <taxon>Pectobacteriaceae</taxon>
        <taxon>Pectobacterium</taxon>
    </lineage>
</organism>
<dbReference type="Gene3D" id="1.10.357.10">
    <property type="entry name" value="Tetracycline Repressor, domain 2"/>
    <property type="match status" value="1"/>
</dbReference>
<accession>A0A419B0M8</accession>
<dbReference type="PANTHER" id="PTHR30055">
    <property type="entry name" value="HTH-TYPE TRANSCRIPTIONAL REGULATOR RUTR"/>
    <property type="match status" value="1"/>
</dbReference>
<dbReference type="InterPro" id="IPR001647">
    <property type="entry name" value="HTH_TetR"/>
</dbReference>
<dbReference type="PROSITE" id="PS50977">
    <property type="entry name" value="HTH_TETR_2"/>
    <property type="match status" value="1"/>
</dbReference>
<protein>
    <submittedName>
        <fullName evidence="6">TetR family transcriptional regulator</fullName>
    </submittedName>
</protein>
<evidence type="ECO:0000256" key="1">
    <source>
        <dbReference type="ARBA" id="ARBA00023015"/>
    </source>
</evidence>
<reference evidence="6 7" key="1">
    <citation type="submission" date="2018-09" db="EMBL/GenBank/DDBJ databases">
        <title>Phylogenetic diversity of Pectobacterium and Dickeya strains causing blackleg disease of potato in Morocco.</title>
        <authorList>
            <person name="Oulghazi S."/>
            <person name="Moumni M."/>
            <person name="Faure D."/>
        </authorList>
    </citation>
    <scope>NUCLEOTIDE SEQUENCE [LARGE SCALE GENOMIC DNA]</scope>
    <source>
        <strain evidence="6 7">S1.15.11.2D</strain>
    </source>
</reference>
<dbReference type="GO" id="GO:0003700">
    <property type="term" value="F:DNA-binding transcription factor activity"/>
    <property type="evidence" value="ECO:0007669"/>
    <property type="project" value="TreeGrafter"/>
</dbReference>
<dbReference type="InterPro" id="IPR009057">
    <property type="entry name" value="Homeodomain-like_sf"/>
</dbReference>
<dbReference type="PRINTS" id="PR00455">
    <property type="entry name" value="HTHTETR"/>
</dbReference>
<dbReference type="PANTHER" id="PTHR30055:SF234">
    <property type="entry name" value="HTH-TYPE TRANSCRIPTIONAL REGULATOR BETI"/>
    <property type="match status" value="1"/>
</dbReference>
<evidence type="ECO:0000256" key="4">
    <source>
        <dbReference type="PROSITE-ProRule" id="PRU00335"/>
    </source>
</evidence>
<dbReference type="GO" id="GO:0000976">
    <property type="term" value="F:transcription cis-regulatory region binding"/>
    <property type="evidence" value="ECO:0007669"/>
    <property type="project" value="TreeGrafter"/>
</dbReference>
<dbReference type="AlphaFoldDB" id="A0A419B0M8"/>
<comment type="caution">
    <text evidence="6">The sequence shown here is derived from an EMBL/GenBank/DDBJ whole genome shotgun (WGS) entry which is preliminary data.</text>
</comment>
<evidence type="ECO:0000313" key="7">
    <source>
        <dbReference type="Proteomes" id="UP000283655"/>
    </source>
</evidence>
<keyword evidence="3" id="KW-0804">Transcription</keyword>
<evidence type="ECO:0000256" key="3">
    <source>
        <dbReference type="ARBA" id="ARBA00023163"/>
    </source>
</evidence>
<keyword evidence="2 4" id="KW-0238">DNA-binding</keyword>
<keyword evidence="1" id="KW-0805">Transcription regulation</keyword>
<dbReference type="EMBL" id="QZDH01000005">
    <property type="protein sequence ID" value="RJL54730.1"/>
    <property type="molecule type" value="Genomic_DNA"/>
</dbReference>
<evidence type="ECO:0000259" key="5">
    <source>
        <dbReference type="PROSITE" id="PS50977"/>
    </source>
</evidence>
<proteinExistence type="predicted"/>